<proteinExistence type="predicted"/>
<feature type="region of interest" description="Disordered" evidence="1">
    <location>
        <begin position="142"/>
        <end position="202"/>
    </location>
</feature>
<name>A0A165E347_EXIGL</name>
<evidence type="ECO:0000313" key="4">
    <source>
        <dbReference type="Proteomes" id="UP000077266"/>
    </source>
</evidence>
<reference evidence="3 4" key="1">
    <citation type="journal article" date="2016" name="Mol. Biol. Evol.">
        <title>Comparative Genomics of Early-Diverging Mushroom-Forming Fungi Provides Insights into the Origins of Lignocellulose Decay Capabilities.</title>
        <authorList>
            <person name="Nagy L.G."/>
            <person name="Riley R."/>
            <person name="Tritt A."/>
            <person name="Adam C."/>
            <person name="Daum C."/>
            <person name="Floudas D."/>
            <person name="Sun H."/>
            <person name="Yadav J.S."/>
            <person name="Pangilinan J."/>
            <person name="Larsson K.H."/>
            <person name="Matsuura K."/>
            <person name="Barry K."/>
            <person name="Labutti K."/>
            <person name="Kuo R."/>
            <person name="Ohm R.A."/>
            <person name="Bhattacharya S.S."/>
            <person name="Shirouzu T."/>
            <person name="Yoshinaga Y."/>
            <person name="Martin F.M."/>
            <person name="Grigoriev I.V."/>
            <person name="Hibbett D.S."/>
        </authorList>
    </citation>
    <scope>NUCLEOTIDE SEQUENCE [LARGE SCALE GENOMIC DNA]</scope>
    <source>
        <strain evidence="3 4">HHB12029</strain>
    </source>
</reference>
<gene>
    <name evidence="3" type="ORF">EXIGLDRAFT_233072</name>
</gene>
<keyword evidence="4" id="KW-1185">Reference proteome</keyword>
<feature type="compositionally biased region" description="Low complexity" evidence="1">
    <location>
        <begin position="178"/>
        <end position="196"/>
    </location>
</feature>
<evidence type="ECO:0000313" key="3">
    <source>
        <dbReference type="EMBL" id="KZV85968.1"/>
    </source>
</evidence>
<accession>A0A165E347</accession>
<dbReference type="AlphaFoldDB" id="A0A165E347"/>
<sequence length="333" mass="34276">MRTHHFLALLCLWSTSCAWATNTTFYQLGQITGRTSAFSGIDPFVRRQDGACVTLCGAENCCVSGWHCCSDCGSCCPTGYTCAAAAGCCPVGKICKGFQACAGDPTEVLCAGNLGCCPLNSACSVDGCVSLPASCPAATIDPPDFPPSTESNSPPSTSDSPPSSIFSPEPTFDKPTSTFDPGTTPTFAPTPGLPAAVPGTSQTIVRNDDPRIIYSPPSAWEPVQQTSCNGDTTVKRGSGVGSKFSFTFNGTSVALLTSANDQSPIYSVEVLGAGLQVQQTAIVDGFMISTVQCATGFATTGLEDGLHTITVTIQGAGEESESQGMSLDFDALS</sequence>
<dbReference type="PROSITE" id="PS51257">
    <property type="entry name" value="PROKAR_LIPOPROTEIN"/>
    <property type="match status" value="1"/>
</dbReference>
<dbReference type="Proteomes" id="UP000077266">
    <property type="component" value="Unassembled WGS sequence"/>
</dbReference>
<evidence type="ECO:0000256" key="2">
    <source>
        <dbReference type="SAM" id="SignalP"/>
    </source>
</evidence>
<evidence type="ECO:0000256" key="1">
    <source>
        <dbReference type="SAM" id="MobiDB-lite"/>
    </source>
</evidence>
<feature type="chain" id="PRO_5007856988" evidence="2">
    <location>
        <begin position="21"/>
        <end position="333"/>
    </location>
</feature>
<feature type="compositionally biased region" description="Low complexity" evidence="1">
    <location>
        <begin position="147"/>
        <end position="170"/>
    </location>
</feature>
<protein>
    <submittedName>
        <fullName evidence="3">Uncharacterized protein</fullName>
    </submittedName>
</protein>
<keyword evidence="2" id="KW-0732">Signal</keyword>
<dbReference type="Gene3D" id="2.60.120.260">
    <property type="entry name" value="Galactose-binding domain-like"/>
    <property type="match status" value="1"/>
</dbReference>
<dbReference type="EMBL" id="KV426170">
    <property type="protein sequence ID" value="KZV85968.1"/>
    <property type="molecule type" value="Genomic_DNA"/>
</dbReference>
<organism evidence="3 4">
    <name type="scientific">Exidia glandulosa HHB12029</name>
    <dbReference type="NCBI Taxonomy" id="1314781"/>
    <lineage>
        <taxon>Eukaryota</taxon>
        <taxon>Fungi</taxon>
        <taxon>Dikarya</taxon>
        <taxon>Basidiomycota</taxon>
        <taxon>Agaricomycotina</taxon>
        <taxon>Agaricomycetes</taxon>
        <taxon>Auriculariales</taxon>
        <taxon>Exidiaceae</taxon>
        <taxon>Exidia</taxon>
    </lineage>
</organism>
<dbReference type="InParanoid" id="A0A165E347"/>
<feature type="signal peptide" evidence="2">
    <location>
        <begin position="1"/>
        <end position="20"/>
    </location>
</feature>